<evidence type="ECO:0000256" key="4">
    <source>
        <dbReference type="ARBA" id="ARBA00022989"/>
    </source>
</evidence>
<evidence type="ECO:0000256" key="3">
    <source>
        <dbReference type="ARBA" id="ARBA00022692"/>
    </source>
</evidence>
<dbReference type="Pfam" id="PF00651">
    <property type="entry name" value="BTB"/>
    <property type="match status" value="1"/>
</dbReference>
<dbReference type="Gene3D" id="3.30.710.10">
    <property type="entry name" value="Potassium Channel Kv1.1, Chain A"/>
    <property type="match status" value="1"/>
</dbReference>
<keyword evidence="9" id="KW-1185">Reference proteome</keyword>
<dbReference type="InterPro" id="IPR011333">
    <property type="entry name" value="SKP1/BTB/POZ_sf"/>
</dbReference>
<keyword evidence="4 6" id="KW-1133">Transmembrane helix</keyword>
<dbReference type="SUPFAM" id="SSF48317">
    <property type="entry name" value="Acid phosphatase/Vanadium-dependent haloperoxidase"/>
    <property type="match status" value="1"/>
</dbReference>
<comment type="similarity">
    <text evidence="2">Belongs to the PA-phosphatase related phosphoesterase family.</text>
</comment>
<dbReference type="SMART" id="SM00014">
    <property type="entry name" value="acidPPc"/>
    <property type="match status" value="1"/>
</dbReference>
<comment type="subcellular location">
    <subcellularLocation>
        <location evidence="1">Membrane</location>
        <topology evidence="1">Multi-pass membrane protein</topology>
    </subcellularLocation>
</comment>
<keyword evidence="3 6" id="KW-0812">Transmembrane</keyword>
<dbReference type="PANTHER" id="PTHR10165:SF103">
    <property type="entry name" value="PHOSPHOLIPID PHOSPHATASE HOMOLOG 1.2 HOMOLOG"/>
    <property type="match status" value="1"/>
</dbReference>
<evidence type="ECO:0000256" key="1">
    <source>
        <dbReference type="ARBA" id="ARBA00004141"/>
    </source>
</evidence>
<evidence type="ECO:0000256" key="5">
    <source>
        <dbReference type="ARBA" id="ARBA00023136"/>
    </source>
</evidence>
<dbReference type="InterPro" id="IPR043216">
    <property type="entry name" value="PAP-like"/>
</dbReference>
<dbReference type="SUPFAM" id="SSF54695">
    <property type="entry name" value="POZ domain"/>
    <property type="match status" value="1"/>
</dbReference>
<reference evidence="8" key="1">
    <citation type="submission" date="2019-08" db="EMBL/GenBank/DDBJ databases">
        <title>The improved chromosome-level genome for the pearl oyster Pinctada fucata martensii using PacBio sequencing and Hi-C.</title>
        <authorList>
            <person name="Zheng Z."/>
        </authorList>
    </citation>
    <scope>NUCLEOTIDE SEQUENCE</scope>
    <source>
        <strain evidence="8">ZZ-2019</strain>
        <tissue evidence="8">Adductor muscle</tissue>
    </source>
</reference>
<dbReference type="EMBL" id="VSWD01000005">
    <property type="protein sequence ID" value="KAK3103941.1"/>
    <property type="molecule type" value="Genomic_DNA"/>
</dbReference>
<dbReference type="Gene3D" id="1.20.144.10">
    <property type="entry name" value="Phosphatidic acid phosphatase type 2/haloperoxidase"/>
    <property type="match status" value="1"/>
</dbReference>
<dbReference type="GO" id="GO:0007165">
    <property type="term" value="P:signal transduction"/>
    <property type="evidence" value="ECO:0007669"/>
    <property type="project" value="TreeGrafter"/>
</dbReference>
<dbReference type="PANTHER" id="PTHR10165">
    <property type="entry name" value="LIPID PHOSPHATE PHOSPHATASE"/>
    <property type="match status" value="1"/>
</dbReference>
<keyword evidence="5 6" id="KW-0472">Membrane</keyword>
<dbReference type="InterPro" id="IPR000326">
    <property type="entry name" value="PAP2/HPO"/>
</dbReference>
<gene>
    <name evidence="8" type="ORF">FSP39_023066</name>
</gene>
<dbReference type="Pfam" id="PF01569">
    <property type="entry name" value="PAP2"/>
    <property type="match status" value="1"/>
</dbReference>
<dbReference type="InterPro" id="IPR036938">
    <property type="entry name" value="PAP2/HPO_sf"/>
</dbReference>
<evidence type="ECO:0000313" key="9">
    <source>
        <dbReference type="Proteomes" id="UP001186944"/>
    </source>
</evidence>
<dbReference type="GO" id="GO:0005886">
    <property type="term" value="C:plasma membrane"/>
    <property type="evidence" value="ECO:0007669"/>
    <property type="project" value="TreeGrafter"/>
</dbReference>
<organism evidence="8 9">
    <name type="scientific">Pinctada imbricata</name>
    <name type="common">Atlantic pearl-oyster</name>
    <name type="synonym">Pinctada martensii</name>
    <dbReference type="NCBI Taxonomy" id="66713"/>
    <lineage>
        <taxon>Eukaryota</taxon>
        <taxon>Metazoa</taxon>
        <taxon>Spiralia</taxon>
        <taxon>Lophotrochozoa</taxon>
        <taxon>Mollusca</taxon>
        <taxon>Bivalvia</taxon>
        <taxon>Autobranchia</taxon>
        <taxon>Pteriomorphia</taxon>
        <taxon>Pterioida</taxon>
        <taxon>Pterioidea</taxon>
        <taxon>Pteriidae</taxon>
        <taxon>Pinctada</taxon>
    </lineage>
</organism>
<dbReference type="Proteomes" id="UP001186944">
    <property type="component" value="Unassembled WGS sequence"/>
</dbReference>
<name>A0AA88YSH9_PINIB</name>
<dbReference type="InterPro" id="IPR000210">
    <property type="entry name" value="BTB/POZ_dom"/>
</dbReference>
<dbReference type="GO" id="GO:0006644">
    <property type="term" value="P:phospholipid metabolic process"/>
    <property type="evidence" value="ECO:0007669"/>
    <property type="project" value="InterPro"/>
</dbReference>
<comment type="caution">
    <text evidence="8">The sequence shown here is derived from an EMBL/GenBank/DDBJ whole genome shotgun (WGS) entry which is preliminary data.</text>
</comment>
<dbReference type="GO" id="GO:0046839">
    <property type="term" value="P:phospholipid dephosphorylation"/>
    <property type="evidence" value="ECO:0007669"/>
    <property type="project" value="TreeGrafter"/>
</dbReference>
<dbReference type="SMART" id="SM00225">
    <property type="entry name" value="BTB"/>
    <property type="match status" value="1"/>
</dbReference>
<dbReference type="GO" id="GO:0008195">
    <property type="term" value="F:phosphatidate phosphatase activity"/>
    <property type="evidence" value="ECO:0007669"/>
    <property type="project" value="TreeGrafter"/>
</dbReference>
<dbReference type="PROSITE" id="PS50097">
    <property type="entry name" value="BTB"/>
    <property type="match status" value="1"/>
</dbReference>
<feature type="transmembrane region" description="Helical" evidence="6">
    <location>
        <begin position="435"/>
        <end position="453"/>
    </location>
</feature>
<evidence type="ECO:0000259" key="7">
    <source>
        <dbReference type="PROSITE" id="PS50097"/>
    </source>
</evidence>
<proteinExistence type="inferred from homology"/>
<protein>
    <recommendedName>
        <fullName evidence="7">BTB domain-containing protein</fullName>
    </recommendedName>
</protein>
<evidence type="ECO:0000256" key="6">
    <source>
        <dbReference type="SAM" id="Phobius"/>
    </source>
</evidence>
<evidence type="ECO:0000313" key="8">
    <source>
        <dbReference type="EMBL" id="KAK3103941.1"/>
    </source>
</evidence>
<dbReference type="AlphaFoldDB" id="A0AA88YSH9"/>
<sequence>MNYHKVYMNHIHSSSLLTELAHMWKSQSMCDAVIKTGTISSKAHRLVLVASCPMLKSMDCASVGSHVEVQLSSDIKQESVHTFLQYLYEGFMMLTEDNYKEVEKIGRILQVDSVIKCCADFYESLHSNSEYRYNYHDHVEFKHVRHTDMLKVQERRHSKRKPDTVRRFNAYEKKPKSDDFFSHGANVINVSSLGQKSDDQIFMSNSYDAEKTRAASYNTVSQTPLISVENRSNVSDSSSAKLAHDGVQISIKDSNNLGASFNSENSSSSLQISVASEVQENASSQIINTYSDLTQDLSSDASQSLESDSIQILPNKPTLIGPFTQGVARQPENYYETSTPMKGTYQVGTLDKDTFNNISHLASSKDTSFMDVLCYGNYYSVPSYEPYKIVLRRITTTFFEACKPTWPGMDCSKYVSEFNCTGENPRRVIESLRSFPSSHAGITSFSMLYLIIYTQELYMNRKRQYHFVVALFHFFAVLWTLYVGFSRITDNKHHASDVLAGYILGCSTCFWVVSKNICMFVIFNVMVSDV</sequence>
<evidence type="ECO:0000256" key="2">
    <source>
        <dbReference type="ARBA" id="ARBA00008816"/>
    </source>
</evidence>
<feature type="transmembrane region" description="Helical" evidence="6">
    <location>
        <begin position="465"/>
        <end position="482"/>
    </location>
</feature>
<accession>A0AA88YSH9</accession>
<feature type="domain" description="BTB" evidence="7">
    <location>
        <begin position="30"/>
        <end position="96"/>
    </location>
</feature>
<feature type="transmembrane region" description="Helical" evidence="6">
    <location>
        <begin position="502"/>
        <end position="527"/>
    </location>
</feature>